<keyword evidence="2" id="KW-1185">Reference proteome</keyword>
<gene>
    <name evidence="1" type="ORF">M9H77_07548</name>
</gene>
<dbReference type="EMBL" id="CM044702">
    <property type="protein sequence ID" value="KAI5676598.1"/>
    <property type="molecule type" value="Genomic_DNA"/>
</dbReference>
<comment type="caution">
    <text evidence="1">The sequence shown here is derived from an EMBL/GenBank/DDBJ whole genome shotgun (WGS) entry which is preliminary data.</text>
</comment>
<organism evidence="1 2">
    <name type="scientific">Catharanthus roseus</name>
    <name type="common">Madagascar periwinkle</name>
    <name type="synonym">Vinca rosea</name>
    <dbReference type="NCBI Taxonomy" id="4058"/>
    <lineage>
        <taxon>Eukaryota</taxon>
        <taxon>Viridiplantae</taxon>
        <taxon>Streptophyta</taxon>
        <taxon>Embryophyta</taxon>
        <taxon>Tracheophyta</taxon>
        <taxon>Spermatophyta</taxon>
        <taxon>Magnoliopsida</taxon>
        <taxon>eudicotyledons</taxon>
        <taxon>Gunneridae</taxon>
        <taxon>Pentapetalae</taxon>
        <taxon>asterids</taxon>
        <taxon>lamiids</taxon>
        <taxon>Gentianales</taxon>
        <taxon>Apocynaceae</taxon>
        <taxon>Rauvolfioideae</taxon>
        <taxon>Vinceae</taxon>
        <taxon>Catharanthinae</taxon>
        <taxon>Catharanthus</taxon>
    </lineage>
</organism>
<proteinExistence type="predicted"/>
<evidence type="ECO:0000313" key="1">
    <source>
        <dbReference type="EMBL" id="KAI5676598.1"/>
    </source>
</evidence>
<sequence>MFSEPSQNVAIFGTISLNVFLEMLSTVCYEFSRKMHRSGCSIDYHDDKWPFCSNTNEKPHFDQGVNSGYDLVFGSVKGLHYTWLVLHTRASSDGVDISDSREWIHLKRGIDCEGCGPIGLRGYHIILYGGVRLPSGELGGARN</sequence>
<name>A0ACC0BV99_CATRO</name>
<accession>A0ACC0BV99</accession>
<protein>
    <submittedName>
        <fullName evidence="1">Uncharacterized protein</fullName>
    </submittedName>
</protein>
<evidence type="ECO:0000313" key="2">
    <source>
        <dbReference type="Proteomes" id="UP001060085"/>
    </source>
</evidence>
<reference evidence="2" key="1">
    <citation type="journal article" date="2023" name="Nat. Plants">
        <title>Single-cell RNA sequencing provides a high-resolution roadmap for understanding the multicellular compartmentation of specialized metabolism.</title>
        <authorList>
            <person name="Sun S."/>
            <person name="Shen X."/>
            <person name="Li Y."/>
            <person name="Li Y."/>
            <person name="Wang S."/>
            <person name="Li R."/>
            <person name="Zhang H."/>
            <person name="Shen G."/>
            <person name="Guo B."/>
            <person name="Wei J."/>
            <person name="Xu J."/>
            <person name="St-Pierre B."/>
            <person name="Chen S."/>
            <person name="Sun C."/>
        </authorList>
    </citation>
    <scope>NUCLEOTIDE SEQUENCE [LARGE SCALE GENOMIC DNA]</scope>
</reference>
<dbReference type="Proteomes" id="UP001060085">
    <property type="component" value="Linkage Group LG02"/>
</dbReference>